<dbReference type="AlphaFoldDB" id="A0AAJ1BZ00"/>
<dbReference type="EMBL" id="JAMQAY010000006">
    <property type="protein sequence ID" value="MCM2402540.1"/>
    <property type="molecule type" value="Genomic_DNA"/>
</dbReference>
<name>A0AAJ1BZ00_9HYPH</name>
<gene>
    <name evidence="2" type="ORF">NBH20_15345</name>
    <name evidence="3" type="ORF">NBH21_18930</name>
</gene>
<evidence type="ECO:0000313" key="3">
    <source>
        <dbReference type="EMBL" id="MCO5958859.1"/>
    </source>
</evidence>
<keyword evidence="4" id="KW-1185">Reference proteome</keyword>
<dbReference type="Gene3D" id="3.90.226.10">
    <property type="entry name" value="2-enoyl-CoA Hydratase, Chain A, domain 1"/>
    <property type="match status" value="1"/>
</dbReference>
<dbReference type="RefSeq" id="WP_250912941.1">
    <property type="nucleotide sequence ID" value="NZ_JAMQAY010000006.1"/>
</dbReference>
<evidence type="ECO:0000313" key="5">
    <source>
        <dbReference type="Proteomes" id="UP001155380"/>
    </source>
</evidence>
<evidence type="ECO:0000313" key="2">
    <source>
        <dbReference type="EMBL" id="MCM2402540.1"/>
    </source>
</evidence>
<sequence>MAGNGNVAIGVLLPGDFMSIRFRFLSKLYLMTAAFFLSLGIFISADAAQKEPIAPEERPMDFILVRSGDCNVSCIQWISAQGAITPGTPKRLKAMLKSLKGRKLPIVLQSVGGDVDAALAMGRMIRAAGLDTAVGRTQLKDCPMLDVRCVEKMVRNGWSEGEVTSASAYCYSACPFVLAGGTVRAAENGAIGLHQVTNGKKSREYGTAARRNLDAISTKFDPALKRKLSVYFKEMGLNAEDMFVMIGMADPDGMYQPGRREILKAGVVTKFSSYSDEPGYVFTPTAPQQPAAAAE</sequence>
<dbReference type="Proteomes" id="UP001155079">
    <property type="component" value="Unassembled WGS sequence"/>
</dbReference>
<dbReference type="InterPro" id="IPR029045">
    <property type="entry name" value="ClpP/crotonase-like_dom_sf"/>
</dbReference>
<reference evidence="3 4" key="1">
    <citation type="submission" date="2022-06" db="EMBL/GenBank/DDBJ databases">
        <authorList>
            <person name="Sun Q."/>
        </authorList>
    </citation>
    <scope>NUCLEOTIDE SEQUENCE</scope>
    <source>
        <strain evidence="3">S101</strain>
        <strain evidence="2 4">S153</strain>
    </source>
</reference>
<accession>A0AAJ1BZ00</accession>
<dbReference type="Proteomes" id="UP001155380">
    <property type="component" value="Unassembled WGS sequence"/>
</dbReference>
<organism evidence="3 5">
    <name type="scientific">Ciceribacter sichuanensis</name>
    <dbReference type="NCBI Taxonomy" id="2949647"/>
    <lineage>
        <taxon>Bacteria</taxon>
        <taxon>Pseudomonadati</taxon>
        <taxon>Pseudomonadota</taxon>
        <taxon>Alphaproteobacteria</taxon>
        <taxon>Hyphomicrobiales</taxon>
        <taxon>Rhizobiaceae</taxon>
        <taxon>Ciceribacter</taxon>
    </lineage>
</organism>
<dbReference type="EMBL" id="JAMXLX010000006">
    <property type="protein sequence ID" value="MCO5958859.1"/>
    <property type="molecule type" value="Genomic_DNA"/>
</dbReference>
<protein>
    <recommendedName>
        <fullName evidence="6">Periplasmic protein-like protein</fullName>
    </recommendedName>
</protein>
<feature type="transmembrane region" description="Helical" evidence="1">
    <location>
        <begin position="28"/>
        <end position="45"/>
    </location>
</feature>
<evidence type="ECO:0000313" key="4">
    <source>
        <dbReference type="Proteomes" id="UP001155079"/>
    </source>
</evidence>
<evidence type="ECO:0008006" key="6">
    <source>
        <dbReference type="Google" id="ProtNLM"/>
    </source>
</evidence>
<comment type="caution">
    <text evidence="3">The sequence shown here is derived from an EMBL/GenBank/DDBJ whole genome shotgun (WGS) entry which is preliminary data.</text>
</comment>
<evidence type="ECO:0000256" key="1">
    <source>
        <dbReference type="SAM" id="Phobius"/>
    </source>
</evidence>
<keyword evidence="1" id="KW-0812">Transmembrane</keyword>
<proteinExistence type="predicted"/>
<dbReference type="SUPFAM" id="SSF52096">
    <property type="entry name" value="ClpP/crotonase"/>
    <property type="match status" value="1"/>
</dbReference>
<keyword evidence="1" id="KW-0472">Membrane</keyword>
<keyword evidence="1" id="KW-1133">Transmembrane helix</keyword>